<gene>
    <name evidence="7" type="primary">egtB</name>
    <name evidence="7" type="ORF">Pan189_14090</name>
</gene>
<dbReference type="PANTHER" id="PTHR23150:SF36">
    <property type="entry name" value="HERCYNINE OXYGENASE"/>
    <property type="match status" value="1"/>
</dbReference>
<dbReference type="EMBL" id="CP036268">
    <property type="protein sequence ID" value="QDT37043.1"/>
    <property type="molecule type" value="Genomic_DNA"/>
</dbReference>
<feature type="domain" description="Sulfatase-modifying factor enzyme-like" evidence="5">
    <location>
        <begin position="199"/>
        <end position="438"/>
    </location>
</feature>
<dbReference type="InterPro" id="IPR024775">
    <property type="entry name" value="DinB-like"/>
</dbReference>
<evidence type="ECO:0000256" key="2">
    <source>
        <dbReference type="ARBA" id="ARBA00023004"/>
    </source>
</evidence>
<dbReference type="PANTHER" id="PTHR23150">
    <property type="entry name" value="SULFATASE MODIFYING FACTOR 1, 2"/>
    <property type="match status" value="1"/>
</dbReference>
<dbReference type="InterPro" id="IPR042095">
    <property type="entry name" value="SUMF_sf"/>
</dbReference>
<evidence type="ECO:0000313" key="8">
    <source>
        <dbReference type="Proteomes" id="UP000317318"/>
    </source>
</evidence>
<sequence length="441" mass="50589">MSRFPSEPRSDKAGLESHPQQGDALTSRFLQTREWTEKLCEPLSAEDCAVQSMVDASPAKWHLAHTTWFFETFLLRPYLPKYQVFHRRFSYLFNSYYNAVGDRHPRPQRGMLTRPPLEDVFAYRAHIDRHMAELLDTNESIETARLIEIGIHHEQQHQELLLTDVKHLLSCNPLLPAYREEDPRPICGDGTDQATESQFFTYEGGVREIGHRGDVFCYDNERPRHEVLLSSFRLAARPVGNAEYAAFIDDGGYRRPELWLSLGWDIAQRDRWERPMYWADHEGREAFTLYGARPLDAEAPVSHLSFYEADAFARWSGKRLPTEAEWEIAAADLTPETVETANLAETNLLEPIATNDDAVDRPAQMLGDVWEWTASPYVGYPGYRPPAGALGEYNGKFMSNQMVLRGGSAVTPQSHVRKTYRNFFPPEARWQFGGFRLAEDA</sequence>
<accession>A0A517QZL8</accession>
<evidence type="ECO:0000256" key="4">
    <source>
        <dbReference type="SAM" id="MobiDB-lite"/>
    </source>
</evidence>
<dbReference type="SUPFAM" id="SSF56436">
    <property type="entry name" value="C-type lectin-like"/>
    <property type="match status" value="1"/>
</dbReference>
<dbReference type="AlphaFoldDB" id="A0A517QZL8"/>
<dbReference type="InterPro" id="IPR005532">
    <property type="entry name" value="SUMF_dom"/>
</dbReference>
<reference evidence="7 8" key="1">
    <citation type="submission" date="2019-02" db="EMBL/GenBank/DDBJ databases">
        <title>Deep-cultivation of Planctomycetes and their phenomic and genomic characterization uncovers novel biology.</title>
        <authorList>
            <person name="Wiegand S."/>
            <person name="Jogler M."/>
            <person name="Boedeker C."/>
            <person name="Pinto D."/>
            <person name="Vollmers J."/>
            <person name="Rivas-Marin E."/>
            <person name="Kohn T."/>
            <person name="Peeters S.H."/>
            <person name="Heuer A."/>
            <person name="Rast P."/>
            <person name="Oberbeckmann S."/>
            <person name="Bunk B."/>
            <person name="Jeske O."/>
            <person name="Meyerdierks A."/>
            <person name="Storesund J.E."/>
            <person name="Kallscheuer N."/>
            <person name="Luecker S."/>
            <person name="Lage O.M."/>
            <person name="Pohl T."/>
            <person name="Merkel B.J."/>
            <person name="Hornburger P."/>
            <person name="Mueller R.-W."/>
            <person name="Bruemmer F."/>
            <person name="Labrenz M."/>
            <person name="Spormann A.M."/>
            <person name="Op den Camp H."/>
            <person name="Overmann J."/>
            <person name="Amann R."/>
            <person name="Jetten M.S.M."/>
            <person name="Mascher T."/>
            <person name="Medema M.H."/>
            <person name="Devos D.P."/>
            <person name="Kaster A.-K."/>
            <person name="Ovreas L."/>
            <person name="Rohde M."/>
            <person name="Galperin M.Y."/>
            <person name="Jogler C."/>
        </authorList>
    </citation>
    <scope>NUCLEOTIDE SEQUENCE [LARGE SCALE GENOMIC DNA]</scope>
    <source>
        <strain evidence="7 8">Pan189</strain>
    </source>
</reference>
<dbReference type="InterPro" id="IPR016187">
    <property type="entry name" value="CTDL_fold"/>
</dbReference>
<feature type="region of interest" description="Disordered" evidence="4">
    <location>
        <begin position="1"/>
        <end position="23"/>
    </location>
</feature>
<keyword evidence="8" id="KW-1185">Reference proteome</keyword>
<evidence type="ECO:0000256" key="1">
    <source>
        <dbReference type="ARBA" id="ARBA00023002"/>
    </source>
</evidence>
<dbReference type="Pfam" id="PF12867">
    <property type="entry name" value="DinB_2"/>
    <property type="match status" value="1"/>
</dbReference>
<dbReference type="RefSeq" id="WP_145363192.1">
    <property type="nucleotide sequence ID" value="NZ_CP036268.1"/>
</dbReference>
<dbReference type="InterPro" id="IPR034660">
    <property type="entry name" value="DinB/YfiT-like"/>
</dbReference>
<proteinExistence type="predicted"/>
<dbReference type="EC" id="1.8.-.-" evidence="7"/>
<dbReference type="SUPFAM" id="SSF109854">
    <property type="entry name" value="DinB/YfiT-like putative metalloenzymes"/>
    <property type="match status" value="1"/>
</dbReference>
<dbReference type="NCBIfam" id="TIGR03440">
    <property type="entry name" value="egtB_TIGR03440"/>
    <property type="match status" value="1"/>
</dbReference>
<dbReference type="Gene3D" id="3.90.1580.10">
    <property type="entry name" value="paralog of FGE (formylglycine-generating enzyme)"/>
    <property type="match status" value="1"/>
</dbReference>
<organism evidence="7 8">
    <name type="scientific">Stratiformator vulcanicus</name>
    <dbReference type="NCBI Taxonomy" id="2527980"/>
    <lineage>
        <taxon>Bacteria</taxon>
        <taxon>Pseudomonadati</taxon>
        <taxon>Planctomycetota</taxon>
        <taxon>Planctomycetia</taxon>
        <taxon>Planctomycetales</taxon>
        <taxon>Planctomycetaceae</taxon>
        <taxon>Stratiformator</taxon>
    </lineage>
</organism>
<dbReference type="GO" id="GO:0052699">
    <property type="term" value="P:ergothioneine biosynthetic process"/>
    <property type="evidence" value="ECO:0007669"/>
    <property type="project" value="InterPro"/>
</dbReference>
<evidence type="ECO:0000313" key="7">
    <source>
        <dbReference type="EMBL" id="QDT37043.1"/>
    </source>
</evidence>
<dbReference type="OrthoDB" id="9812426at2"/>
<dbReference type="GO" id="GO:0016491">
    <property type="term" value="F:oxidoreductase activity"/>
    <property type="evidence" value="ECO:0007669"/>
    <property type="project" value="UniProtKB-KW"/>
</dbReference>
<dbReference type="InterPro" id="IPR017806">
    <property type="entry name" value="EgtB"/>
</dbReference>
<feature type="domain" description="DinB-like" evidence="6">
    <location>
        <begin position="29"/>
        <end position="159"/>
    </location>
</feature>
<evidence type="ECO:0000256" key="3">
    <source>
        <dbReference type="ARBA" id="ARBA00037882"/>
    </source>
</evidence>
<dbReference type="Pfam" id="PF03781">
    <property type="entry name" value="FGE-sulfatase"/>
    <property type="match status" value="1"/>
</dbReference>
<comment type="pathway">
    <text evidence="3">Amino-acid biosynthesis; ergothioneine biosynthesis.</text>
</comment>
<dbReference type="InterPro" id="IPR051043">
    <property type="entry name" value="Sulfatase_Mod_Factor_Kinase"/>
</dbReference>
<dbReference type="Proteomes" id="UP000317318">
    <property type="component" value="Chromosome"/>
</dbReference>
<protein>
    <submittedName>
        <fullName evidence="7">Iron(II)-dependent oxidoreductase EgtB</fullName>
        <ecNumber evidence="7">1.8.-.-</ecNumber>
    </submittedName>
</protein>
<keyword evidence="1 7" id="KW-0560">Oxidoreductase</keyword>
<evidence type="ECO:0000259" key="6">
    <source>
        <dbReference type="Pfam" id="PF12867"/>
    </source>
</evidence>
<dbReference type="KEGG" id="svp:Pan189_14090"/>
<evidence type="ECO:0000259" key="5">
    <source>
        <dbReference type="Pfam" id="PF03781"/>
    </source>
</evidence>
<feature type="compositionally biased region" description="Basic and acidic residues" evidence="4">
    <location>
        <begin position="1"/>
        <end position="15"/>
    </location>
</feature>
<keyword evidence="2" id="KW-0408">Iron</keyword>
<name>A0A517QZL8_9PLAN</name>